<dbReference type="Proteomes" id="UP001472677">
    <property type="component" value="Unassembled WGS sequence"/>
</dbReference>
<reference evidence="3 4" key="1">
    <citation type="journal article" date="2024" name="G3 (Bethesda)">
        <title>Genome assembly of Hibiscus sabdariffa L. provides insights into metabolisms of medicinal natural products.</title>
        <authorList>
            <person name="Kim T."/>
        </authorList>
    </citation>
    <scope>NUCLEOTIDE SEQUENCE [LARGE SCALE GENOMIC DNA]</scope>
    <source>
        <strain evidence="3">TK-2024</strain>
        <tissue evidence="3">Old leaves</tissue>
    </source>
</reference>
<dbReference type="Pfam" id="PF07714">
    <property type="entry name" value="PK_Tyr_Ser-Thr"/>
    <property type="match status" value="1"/>
</dbReference>
<keyword evidence="4" id="KW-1185">Reference proteome</keyword>
<dbReference type="InterPro" id="IPR001245">
    <property type="entry name" value="Ser-Thr/Tyr_kinase_cat_dom"/>
</dbReference>
<accession>A0ABR2C3X6</accession>
<dbReference type="InterPro" id="IPR000719">
    <property type="entry name" value="Prot_kinase_dom"/>
</dbReference>
<evidence type="ECO:0000256" key="1">
    <source>
        <dbReference type="ARBA" id="ARBA00004479"/>
    </source>
</evidence>
<dbReference type="InterPro" id="IPR051824">
    <property type="entry name" value="LRR_Rcpt-Like_S/T_Kinase"/>
</dbReference>
<comment type="caution">
    <text evidence="3">The sequence shown here is derived from an EMBL/GenBank/DDBJ whole genome shotgun (WGS) entry which is preliminary data.</text>
</comment>
<dbReference type="PROSITE" id="PS50011">
    <property type="entry name" value="PROTEIN_KINASE_DOM"/>
    <property type="match status" value="1"/>
</dbReference>
<evidence type="ECO:0000259" key="2">
    <source>
        <dbReference type="PROSITE" id="PS50011"/>
    </source>
</evidence>
<dbReference type="SUPFAM" id="SSF56112">
    <property type="entry name" value="Protein kinase-like (PK-like)"/>
    <property type="match status" value="1"/>
</dbReference>
<proteinExistence type="predicted"/>
<dbReference type="Gene3D" id="1.10.510.10">
    <property type="entry name" value="Transferase(Phosphotransferase) domain 1"/>
    <property type="match status" value="1"/>
</dbReference>
<dbReference type="PANTHER" id="PTHR48006">
    <property type="entry name" value="LEUCINE-RICH REPEAT-CONTAINING PROTEIN DDB_G0281931-RELATED"/>
    <property type="match status" value="1"/>
</dbReference>
<dbReference type="PANTHER" id="PTHR48006:SF66">
    <property type="entry name" value="PROTEIN KINASE DOMAIN-CONTAINING PROTEIN"/>
    <property type="match status" value="1"/>
</dbReference>
<dbReference type="EMBL" id="JBBPBM010000067">
    <property type="protein sequence ID" value="KAK8514118.1"/>
    <property type="molecule type" value="Genomic_DNA"/>
</dbReference>
<feature type="domain" description="Protein kinase" evidence="2">
    <location>
        <begin position="1"/>
        <end position="123"/>
    </location>
</feature>
<evidence type="ECO:0000313" key="3">
    <source>
        <dbReference type="EMBL" id="KAK8514118.1"/>
    </source>
</evidence>
<organism evidence="3 4">
    <name type="scientific">Hibiscus sabdariffa</name>
    <name type="common">roselle</name>
    <dbReference type="NCBI Taxonomy" id="183260"/>
    <lineage>
        <taxon>Eukaryota</taxon>
        <taxon>Viridiplantae</taxon>
        <taxon>Streptophyta</taxon>
        <taxon>Embryophyta</taxon>
        <taxon>Tracheophyta</taxon>
        <taxon>Spermatophyta</taxon>
        <taxon>Magnoliopsida</taxon>
        <taxon>eudicotyledons</taxon>
        <taxon>Gunneridae</taxon>
        <taxon>Pentapetalae</taxon>
        <taxon>rosids</taxon>
        <taxon>malvids</taxon>
        <taxon>Malvales</taxon>
        <taxon>Malvaceae</taxon>
        <taxon>Malvoideae</taxon>
        <taxon>Hibiscus</taxon>
    </lineage>
</organism>
<evidence type="ECO:0000313" key="4">
    <source>
        <dbReference type="Proteomes" id="UP001472677"/>
    </source>
</evidence>
<protein>
    <recommendedName>
        <fullName evidence="2">Protein kinase domain-containing protein</fullName>
    </recommendedName>
</protein>
<sequence length="166" mass="18582">MNTTAAGTIGYMAPEYALWGYLTYKADVYSFGIVTLEIVAGKNNSKHRSEEGYVCLQDLALVLQQTGRLMELVDSRLETEFNEEEAIRMMKVALLCTNPSPAPRPIMSEVVNMLEGRTPVPEVTMDLSIFRDEERFGALREQLNQIQSHIMSSSQPSESAAMLQDL</sequence>
<comment type="subcellular location">
    <subcellularLocation>
        <location evidence="1">Membrane</location>
        <topology evidence="1">Single-pass type I membrane protein</topology>
    </subcellularLocation>
</comment>
<dbReference type="InterPro" id="IPR011009">
    <property type="entry name" value="Kinase-like_dom_sf"/>
</dbReference>
<gene>
    <name evidence="3" type="ORF">V6N12_008835</name>
</gene>
<name>A0ABR2C3X6_9ROSI</name>